<dbReference type="EC" id="1.8.3.4" evidence="3"/>
<reference evidence="7" key="1">
    <citation type="submission" date="2018-12" db="EMBL/GenBank/DDBJ databases">
        <title>Novel natural products biosynthetic potential of the class Ktedonobacteria.</title>
        <authorList>
            <person name="Zheng Y."/>
            <person name="Saitou A."/>
            <person name="Wang C.M."/>
            <person name="Toyoda A."/>
            <person name="Minakuchi Y."/>
            <person name="Sekiguchi Y."/>
            <person name="Ueda K."/>
            <person name="Takano H."/>
            <person name="Sakai Y."/>
            <person name="Yokota A."/>
            <person name="Yabe S."/>
        </authorList>
    </citation>
    <scope>NUCLEOTIDE SEQUENCE</scope>
    <source>
        <strain evidence="7">A3-2</strain>
    </source>
</reference>
<organism evidence="7">
    <name type="scientific">Thermogemmatispora argillosa</name>
    <dbReference type="NCBI Taxonomy" id="2045280"/>
    <lineage>
        <taxon>Bacteria</taxon>
        <taxon>Bacillati</taxon>
        <taxon>Chloroflexota</taxon>
        <taxon>Ktedonobacteria</taxon>
        <taxon>Thermogemmatisporales</taxon>
        <taxon>Thermogemmatisporaceae</taxon>
        <taxon>Thermogemmatispora</taxon>
    </lineage>
</organism>
<dbReference type="SUPFAM" id="SSF75011">
    <property type="entry name" value="3-carboxy-cis,cis-mucoante lactonizing enzyme"/>
    <property type="match status" value="1"/>
</dbReference>
<comment type="catalytic activity">
    <reaction evidence="5">
        <text>methanethiol + O2 + H2O = hydrogen sulfide + formaldehyde + H2O2 + H(+)</text>
        <dbReference type="Rhea" id="RHEA:11812"/>
        <dbReference type="ChEBI" id="CHEBI:15377"/>
        <dbReference type="ChEBI" id="CHEBI:15378"/>
        <dbReference type="ChEBI" id="CHEBI:15379"/>
        <dbReference type="ChEBI" id="CHEBI:16007"/>
        <dbReference type="ChEBI" id="CHEBI:16240"/>
        <dbReference type="ChEBI" id="CHEBI:16842"/>
        <dbReference type="ChEBI" id="CHEBI:29919"/>
        <dbReference type="EC" id="1.8.3.4"/>
    </reaction>
</comment>
<feature type="compositionally biased region" description="Basic and acidic residues" evidence="6">
    <location>
        <begin position="1"/>
        <end position="36"/>
    </location>
</feature>
<gene>
    <name evidence="7" type="ORF">KTA_15140</name>
</gene>
<dbReference type="InterPro" id="IPR015943">
    <property type="entry name" value="WD40/YVTN_repeat-like_dom_sf"/>
</dbReference>
<dbReference type="Pfam" id="PF05694">
    <property type="entry name" value="SBP56"/>
    <property type="match status" value="1"/>
</dbReference>
<dbReference type="PANTHER" id="PTHR23300">
    <property type="entry name" value="METHANETHIOL OXIDASE"/>
    <property type="match status" value="1"/>
</dbReference>
<dbReference type="AlphaFoldDB" id="A0A455T4B8"/>
<evidence type="ECO:0000313" key="7">
    <source>
        <dbReference type="EMBL" id="BBH93315.1"/>
    </source>
</evidence>
<evidence type="ECO:0000256" key="1">
    <source>
        <dbReference type="ARBA" id="ARBA00005177"/>
    </source>
</evidence>
<dbReference type="PANTHER" id="PTHR23300:SF0">
    <property type="entry name" value="METHANETHIOL OXIDASE"/>
    <property type="match status" value="1"/>
</dbReference>
<evidence type="ECO:0000256" key="5">
    <source>
        <dbReference type="ARBA" id="ARBA00047539"/>
    </source>
</evidence>
<dbReference type="GO" id="GO:0018549">
    <property type="term" value="F:methanethiol oxidase activity"/>
    <property type="evidence" value="ECO:0007669"/>
    <property type="project" value="UniProtKB-EC"/>
</dbReference>
<comment type="pathway">
    <text evidence="1">Organosulfur degradation.</text>
</comment>
<name>A0A455T4B8_9CHLR</name>
<evidence type="ECO:0000256" key="6">
    <source>
        <dbReference type="SAM" id="MobiDB-lite"/>
    </source>
</evidence>
<protein>
    <recommendedName>
        <fullName evidence="4">Methanethiol oxidase</fullName>
        <ecNumber evidence="3">1.8.3.4</ecNumber>
    </recommendedName>
</protein>
<proteinExistence type="inferred from homology"/>
<evidence type="ECO:0000256" key="2">
    <source>
        <dbReference type="ARBA" id="ARBA00005606"/>
    </source>
</evidence>
<comment type="similarity">
    <text evidence="2">Belongs to the selenium-binding protein family.</text>
</comment>
<dbReference type="Gene3D" id="2.130.10.10">
    <property type="entry name" value="YVTN repeat-like/Quinoprotein amine dehydrogenase"/>
    <property type="match status" value="1"/>
</dbReference>
<dbReference type="InterPro" id="IPR008826">
    <property type="entry name" value="Se-bd"/>
</dbReference>
<evidence type="ECO:0000256" key="3">
    <source>
        <dbReference type="ARBA" id="ARBA00012510"/>
    </source>
</evidence>
<accession>A0A455T4B8</accession>
<sequence length="484" mass="54757">MSADEQQHAHQHEHAHEHTHHHPSEQSHAHEHHEHNGAACGPGYASPEEAIKGPREKVLYAIALHVGTGVEAPDYLATIDVDPGSPTYSQVIHRTVMPYVGDELHHFGWNACSSCHGDAHKSRRFLVIPGNRSSRIYIVDAQDERAPRLHKVIEPEEIKAKTNLSAPHTVHCLPDGHVMISMLGDAEGNGPGGFLLLDEEFRIAGRWEHKADGMRFNYDFWYQPRHNVMVSSEWGAPKTYFDGFNLEDVQAGKYGRQIHFWDWQRHEIVQSVDLGEKGLIPLEVRFHHNPDSTHGFVGAALSSVIWHWERVNGSWRVQPVIEVPPVELEGWPFPVPSLITDLLVSMDDRYLYFSNWLHGDIRQYDISDPAHPRLTGQVWCGGLLGKAQPVKGHELVGGPQMLQLSLDGRRLYVTNSLYSSWDNQFYPELAKRGSYLLQIDCDPEHGGMKINENFYVDFGQEPAGPARAHEMRYPGGDCTSDIWI</sequence>
<dbReference type="EMBL" id="AP019377">
    <property type="protein sequence ID" value="BBH93315.1"/>
    <property type="molecule type" value="Genomic_DNA"/>
</dbReference>
<dbReference type="GO" id="GO:0008430">
    <property type="term" value="F:selenium binding"/>
    <property type="evidence" value="ECO:0007669"/>
    <property type="project" value="InterPro"/>
</dbReference>
<evidence type="ECO:0000256" key="4">
    <source>
        <dbReference type="ARBA" id="ARBA00015601"/>
    </source>
</evidence>
<feature type="region of interest" description="Disordered" evidence="6">
    <location>
        <begin position="1"/>
        <end position="48"/>
    </location>
</feature>